<feature type="transmembrane region" description="Helical" evidence="6">
    <location>
        <begin position="193"/>
        <end position="213"/>
    </location>
</feature>
<keyword evidence="6" id="KW-1133">Transmembrane helix</keyword>
<dbReference type="Proteomes" id="UP001205867">
    <property type="component" value="Unassembled WGS sequence"/>
</dbReference>
<reference evidence="9" key="1">
    <citation type="submission" date="2023-06" db="EMBL/GenBank/DDBJ databases">
        <title>lsaBGC provides a comprehensive framework for evolutionary analysis of biosynthetic gene clusters within focal taxa.</title>
        <authorList>
            <person name="Salamzade R."/>
            <person name="Sandstrom S."/>
            <person name="Kalan L.R."/>
        </authorList>
    </citation>
    <scope>NUCLEOTIDE SEQUENCE</scope>
    <source>
        <strain evidence="9">P3-SID899</strain>
    </source>
</reference>
<evidence type="ECO:0000256" key="6">
    <source>
        <dbReference type="SAM" id="Phobius"/>
    </source>
</evidence>
<evidence type="ECO:0000256" key="1">
    <source>
        <dbReference type="ARBA" id="ARBA00004196"/>
    </source>
</evidence>
<evidence type="ECO:0000256" key="4">
    <source>
        <dbReference type="ARBA" id="ARBA00023008"/>
    </source>
</evidence>
<dbReference type="InterPro" id="IPR014756">
    <property type="entry name" value="Ig_E-set"/>
</dbReference>
<evidence type="ECO:0000256" key="2">
    <source>
        <dbReference type="ARBA" id="ARBA00022723"/>
    </source>
</evidence>
<name>A0AAP3AGD1_MICLU</name>
<dbReference type="Pfam" id="PF04234">
    <property type="entry name" value="CopC"/>
    <property type="match status" value="1"/>
</dbReference>
<dbReference type="GO" id="GO:0046688">
    <property type="term" value="P:response to copper ion"/>
    <property type="evidence" value="ECO:0007669"/>
    <property type="project" value="InterPro"/>
</dbReference>
<evidence type="ECO:0000256" key="7">
    <source>
        <dbReference type="SAM" id="SignalP"/>
    </source>
</evidence>
<dbReference type="EMBL" id="JALXKZ020000007">
    <property type="protein sequence ID" value="MCV7628669.1"/>
    <property type="molecule type" value="Genomic_DNA"/>
</dbReference>
<proteinExistence type="predicted"/>
<keyword evidence="6" id="KW-0472">Membrane</keyword>
<dbReference type="Gene3D" id="2.60.40.1220">
    <property type="match status" value="1"/>
</dbReference>
<dbReference type="RefSeq" id="WP_206480349.1">
    <property type="nucleotide sequence ID" value="NZ_JBFBLY010000005.1"/>
</dbReference>
<accession>A0AAP3AGD1</accession>
<sequence length="227" mass="22742">MHHQTTPVRRAARAAVGLTLLPALVVAGAAPAAAHDELIRTAPAVGETATTAPSEVSLTFSGELIDGEGIQNLVQVRDADGNQWQSAAGTVDGSTFSAPLCEGLPNGDYEVAYRAVYSDGHSEERSFDFAVDDPAAPAAGTAPQGCGTAVAGASTAASPEATAGQGDAASAEATAQADGSDAAQPADTDALPAWVWVVGIAGLAVLVVAFLLMGRRARALGHLDDGR</sequence>
<feature type="domain" description="CopC" evidence="8">
    <location>
        <begin position="35"/>
        <end position="131"/>
    </location>
</feature>
<dbReference type="GO" id="GO:0030313">
    <property type="term" value="C:cell envelope"/>
    <property type="evidence" value="ECO:0007669"/>
    <property type="project" value="UniProtKB-SubCell"/>
</dbReference>
<dbReference type="GO" id="GO:0005507">
    <property type="term" value="F:copper ion binding"/>
    <property type="evidence" value="ECO:0007669"/>
    <property type="project" value="InterPro"/>
</dbReference>
<keyword evidence="4" id="KW-0186">Copper</keyword>
<evidence type="ECO:0000259" key="8">
    <source>
        <dbReference type="Pfam" id="PF04234"/>
    </source>
</evidence>
<keyword evidence="6" id="KW-0812">Transmembrane</keyword>
<feature type="compositionally biased region" description="Low complexity" evidence="5">
    <location>
        <begin position="138"/>
        <end position="180"/>
    </location>
</feature>
<feature type="chain" id="PRO_5043042989" evidence="7">
    <location>
        <begin position="30"/>
        <end position="227"/>
    </location>
</feature>
<evidence type="ECO:0000256" key="3">
    <source>
        <dbReference type="ARBA" id="ARBA00022729"/>
    </source>
</evidence>
<comment type="subcellular location">
    <subcellularLocation>
        <location evidence="1">Cell envelope</location>
    </subcellularLocation>
</comment>
<protein>
    <submittedName>
        <fullName evidence="9">Copper resistance protein CopC</fullName>
    </submittedName>
</protein>
<dbReference type="GO" id="GO:0006825">
    <property type="term" value="P:copper ion transport"/>
    <property type="evidence" value="ECO:0007669"/>
    <property type="project" value="InterPro"/>
</dbReference>
<feature type="signal peptide" evidence="7">
    <location>
        <begin position="1"/>
        <end position="29"/>
    </location>
</feature>
<dbReference type="PANTHER" id="PTHR34820">
    <property type="entry name" value="INNER MEMBRANE PROTEIN YEBZ"/>
    <property type="match status" value="1"/>
</dbReference>
<dbReference type="GO" id="GO:0042597">
    <property type="term" value="C:periplasmic space"/>
    <property type="evidence" value="ECO:0007669"/>
    <property type="project" value="InterPro"/>
</dbReference>
<evidence type="ECO:0000256" key="5">
    <source>
        <dbReference type="SAM" id="MobiDB-lite"/>
    </source>
</evidence>
<dbReference type="SUPFAM" id="SSF81296">
    <property type="entry name" value="E set domains"/>
    <property type="match status" value="1"/>
</dbReference>
<dbReference type="InterPro" id="IPR007348">
    <property type="entry name" value="CopC_dom"/>
</dbReference>
<dbReference type="InterPro" id="IPR032694">
    <property type="entry name" value="CopC/D"/>
</dbReference>
<evidence type="ECO:0000313" key="9">
    <source>
        <dbReference type="EMBL" id="MCV7628669.1"/>
    </source>
</evidence>
<comment type="caution">
    <text evidence="9">The sequence shown here is derived from an EMBL/GenBank/DDBJ whole genome shotgun (WGS) entry which is preliminary data.</text>
</comment>
<dbReference type="InterPro" id="IPR014755">
    <property type="entry name" value="Cu-Rt/internalin_Ig-like"/>
</dbReference>
<keyword evidence="2" id="KW-0479">Metal-binding</keyword>
<dbReference type="PANTHER" id="PTHR34820:SF4">
    <property type="entry name" value="INNER MEMBRANE PROTEIN YEBZ"/>
    <property type="match status" value="1"/>
</dbReference>
<keyword evidence="3 7" id="KW-0732">Signal</keyword>
<organism evidence="9 10">
    <name type="scientific">Micrococcus luteus</name>
    <name type="common">Micrococcus lysodeikticus</name>
    <dbReference type="NCBI Taxonomy" id="1270"/>
    <lineage>
        <taxon>Bacteria</taxon>
        <taxon>Bacillati</taxon>
        <taxon>Actinomycetota</taxon>
        <taxon>Actinomycetes</taxon>
        <taxon>Micrococcales</taxon>
        <taxon>Micrococcaceae</taxon>
        <taxon>Micrococcus</taxon>
    </lineage>
</organism>
<dbReference type="AlphaFoldDB" id="A0AAP3AGD1"/>
<dbReference type="GO" id="GO:0005886">
    <property type="term" value="C:plasma membrane"/>
    <property type="evidence" value="ECO:0007669"/>
    <property type="project" value="TreeGrafter"/>
</dbReference>
<evidence type="ECO:0000313" key="10">
    <source>
        <dbReference type="Proteomes" id="UP001205867"/>
    </source>
</evidence>
<feature type="region of interest" description="Disordered" evidence="5">
    <location>
        <begin position="138"/>
        <end position="185"/>
    </location>
</feature>
<gene>
    <name evidence="9" type="ORF">M3A82_004850</name>
</gene>